<dbReference type="EMBL" id="BARW01004697">
    <property type="protein sequence ID" value="GAI65744.1"/>
    <property type="molecule type" value="Genomic_DNA"/>
</dbReference>
<accession>X1SD77</accession>
<sequence>GFPGNVKLISNNEEQEFLSYQKNRQALVINGINGEKFIIETMDFYPNKPILTEDRFCVKCYKKIDKNEDFCPNCMNSLQSNRLDTPEEFYLNYNKKEETDE</sequence>
<proteinExistence type="predicted"/>
<name>X1SD77_9ZZZZ</name>
<evidence type="ECO:0000313" key="1">
    <source>
        <dbReference type="EMBL" id="GAI65744.1"/>
    </source>
</evidence>
<gene>
    <name evidence="1" type="ORF">S12H4_10794</name>
</gene>
<feature type="non-terminal residue" evidence="1">
    <location>
        <position position="1"/>
    </location>
</feature>
<organism evidence="1">
    <name type="scientific">marine sediment metagenome</name>
    <dbReference type="NCBI Taxonomy" id="412755"/>
    <lineage>
        <taxon>unclassified sequences</taxon>
        <taxon>metagenomes</taxon>
        <taxon>ecological metagenomes</taxon>
    </lineage>
</organism>
<dbReference type="AlphaFoldDB" id="X1SD77"/>
<evidence type="ECO:0008006" key="2">
    <source>
        <dbReference type="Google" id="ProtNLM"/>
    </source>
</evidence>
<comment type="caution">
    <text evidence="1">The sequence shown here is derived from an EMBL/GenBank/DDBJ whole genome shotgun (WGS) entry which is preliminary data.</text>
</comment>
<protein>
    <recommendedName>
        <fullName evidence="2">Zinc-ribbon domain-containing protein</fullName>
    </recommendedName>
</protein>
<reference evidence="1" key="1">
    <citation type="journal article" date="2014" name="Front. Microbiol.">
        <title>High frequency of phylogenetically diverse reductive dehalogenase-homologous genes in deep subseafloor sedimentary metagenomes.</title>
        <authorList>
            <person name="Kawai M."/>
            <person name="Futagami T."/>
            <person name="Toyoda A."/>
            <person name="Takaki Y."/>
            <person name="Nishi S."/>
            <person name="Hori S."/>
            <person name="Arai W."/>
            <person name="Tsubouchi T."/>
            <person name="Morono Y."/>
            <person name="Uchiyama I."/>
            <person name="Ito T."/>
            <person name="Fujiyama A."/>
            <person name="Inagaki F."/>
            <person name="Takami H."/>
        </authorList>
    </citation>
    <scope>NUCLEOTIDE SEQUENCE</scope>
    <source>
        <strain evidence="1">Expedition CK06-06</strain>
    </source>
</reference>